<proteinExistence type="predicted"/>
<keyword evidence="2" id="KW-1185">Reference proteome</keyword>
<dbReference type="EMBL" id="JARLKZ010000020">
    <property type="protein sequence ID" value="MEC0242781.1"/>
    <property type="molecule type" value="Genomic_DNA"/>
</dbReference>
<organism evidence="1 2">
    <name type="scientific">Paenibacillus dokdonensis</name>
    <dbReference type="NCBI Taxonomy" id="2567944"/>
    <lineage>
        <taxon>Bacteria</taxon>
        <taxon>Bacillati</taxon>
        <taxon>Bacillota</taxon>
        <taxon>Bacilli</taxon>
        <taxon>Bacillales</taxon>
        <taxon>Paenibacillaceae</taxon>
        <taxon>Paenibacillus</taxon>
    </lineage>
</organism>
<protein>
    <submittedName>
        <fullName evidence="1">Uncharacterized protein</fullName>
    </submittedName>
</protein>
<comment type="caution">
    <text evidence="1">The sequence shown here is derived from an EMBL/GenBank/DDBJ whole genome shotgun (WGS) entry which is preliminary data.</text>
</comment>
<dbReference type="Proteomes" id="UP001344632">
    <property type="component" value="Unassembled WGS sequence"/>
</dbReference>
<name>A0ABU6GSV5_9BACL</name>
<dbReference type="RefSeq" id="WP_326090548.1">
    <property type="nucleotide sequence ID" value="NZ_JARLKZ010000020.1"/>
</dbReference>
<evidence type="ECO:0000313" key="2">
    <source>
        <dbReference type="Proteomes" id="UP001344632"/>
    </source>
</evidence>
<reference evidence="1 2" key="1">
    <citation type="submission" date="2023-03" db="EMBL/GenBank/DDBJ databases">
        <title>Bacillus Genome Sequencing.</title>
        <authorList>
            <person name="Dunlap C."/>
        </authorList>
    </citation>
    <scope>NUCLEOTIDE SEQUENCE [LARGE SCALE GENOMIC DNA]</scope>
    <source>
        <strain evidence="1 2">BD-525</strain>
    </source>
</reference>
<evidence type="ECO:0000313" key="1">
    <source>
        <dbReference type="EMBL" id="MEC0242781.1"/>
    </source>
</evidence>
<sequence>MDDFLRFFDDKKDDGPWKLDIYYSLILDWKISIEYKGNEIVRVQDCDMEFAFAKAHVLVKEWLIEHEGGF</sequence>
<accession>A0ABU6GSV5</accession>
<gene>
    <name evidence="1" type="ORF">P4H66_23500</name>
</gene>